<dbReference type="InterPro" id="IPR046955">
    <property type="entry name" value="PHR1-like"/>
</dbReference>
<evidence type="ECO:0000259" key="5">
    <source>
        <dbReference type="PROSITE" id="PS51294"/>
    </source>
</evidence>
<dbReference type="Gene3D" id="1.10.10.60">
    <property type="entry name" value="Homeodomain-like"/>
    <property type="match status" value="1"/>
</dbReference>
<dbReference type="EMBL" id="SDAM02029499">
    <property type="protein sequence ID" value="KAH6756919.1"/>
    <property type="molecule type" value="Genomic_DNA"/>
</dbReference>
<evidence type="ECO:0000313" key="7">
    <source>
        <dbReference type="Proteomes" id="UP001190926"/>
    </source>
</evidence>
<dbReference type="Proteomes" id="UP001190926">
    <property type="component" value="Unassembled WGS sequence"/>
</dbReference>
<evidence type="ECO:0000256" key="1">
    <source>
        <dbReference type="ARBA" id="ARBA00004123"/>
    </source>
</evidence>
<accession>A0AAD4NY70</accession>
<dbReference type="GO" id="GO:0003677">
    <property type="term" value="F:DNA binding"/>
    <property type="evidence" value="ECO:0007669"/>
    <property type="project" value="InterPro"/>
</dbReference>
<dbReference type="GO" id="GO:0003700">
    <property type="term" value="F:DNA-binding transcription factor activity"/>
    <property type="evidence" value="ECO:0007669"/>
    <property type="project" value="InterPro"/>
</dbReference>
<dbReference type="FunFam" id="1.10.10.60:FF:000002">
    <property type="entry name" value="Myb family transcription factor"/>
    <property type="match status" value="1"/>
</dbReference>
<keyword evidence="3" id="KW-0804">Transcription</keyword>
<evidence type="ECO:0000313" key="6">
    <source>
        <dbReference type="EMBL" id="KAH6756919.1"/>
    </source>
</evidence>
<evidence type="ECO:0000256" key="3">
    <source>
        <dbReference type="ARBA" id="ARBA00023163"/>
    </source>
</evidence>
<comment type="subcellular location">
    <subcellularLocation>
        <location evidence="1">Nucleus</location>
    </subcellularLocation>
</comment>
<comment type="caution">
    <text evidence="6">The sequence shown here is derived from an EMBL/GenBank/DDBJ whole genome shotgun (WGS) entry which is preliminary data.</text>
</comment>
<dbReference type="PANTHER" id="PTHR31314">
    <property type="entry name" value="MYB FAMILY TRANSCRIPTION FACTOR PHL7-LIKE"/>
    <property type="match status" value="1"/>
</dbReference>
<gene>
    <name evidence="6" type="ORF">C2S53_006721</name>
</gene>
<organism evidence="6 7">
    <name type="scientific">Perilla frutescens var. hirtella</name>
    <name type="common">Perilla citriodora</name>
    <name type="synonym">Perilla setoyensis</name>
    <dbReference type="NCBI Taxonomy" id="608512"/>
    <lineage>
        <taxon>Eukaryota</taxon>
        <taxon>Viridiplantae</taxon>
        <taxon>Streptophyta</taxon>
        <taxon>Embryophyta</taxon>
        <taxon>Tracheophyta</taxon>
        <taxon>Spermatophyta</taxon>
        <taxon>Magnoliopsida</taxon>
        <taxon>eudicotyledons</taxon>
        <taxon>Gunneridae</taxon>
        <taxon>Pentapetalae</taxon>
        <taxon>asterids</taxon>
        <taxon>lamiids</taxon>
        <taxon>Lamiales</taxon>
        <taxon>Lamiaceae</taxon>
        <taxon>Nepetoideae</taxon>
        <taxon>Elsholtzieae</taxon>
        <taxon>Perilla</taxon>
    </lineage>
</organism>
<protein>
    <submittedName>
        <fullName evidence="6">Myb-like HTH transcriptional regulator family protein</fullName>
    </submittedName>
</protein>
<evidence type="ECO:0000256" key="4">
    <source>
        <dbReference type="ARBA" id="ARBA00023242"/>
    </source>
</evidence>
<feature type="domain" description="HTH myb-type" evidence="5">
    <location>
        <begin position="14"/>
        <end position="74"/>
    </location>
</feature>
<keyword evidence="2" id="KW-0805">Transcription regulation</keyword>
<dbReference type="InterPro" id="IPR009057">
    <property type="entry name" value="Homeodomain-like_sf"/>
</dbReference>
<dbReference type="InterPro" id="IPR006447">
    <property type="entry name" value="Myb_dom_plants"/>
</dbReference>
<keyword evidence="4" id="KW-0539">Nucleus</keyword>
<dbReference type="SUPFAM" id="SSF46689">
    <property type="entry name" value="Homeodomain-like"/>
    <property type="match status" value="1"/>
</dbReference>
<evidence type="ECO:0000256" key="2">
    <source>
        <dbReference type="ARBA" id="ARBA00023015"/>
    </source>
</evidence>
<dbReference type="NCBIfam" id="TIGR01557">
    <property type="entry name" value="myb_SHAQKYF"/>
    <property type="match status" value="1"/>
</dbReference>
<dbReference type="PROSITE" id="PS51294">
    <property type="entry name" value="HTH_MYB"/>
    <property type="match status" value="1"/>
</dbReference>
<dbReference type="InterPro" id="IPR017930">
    <property type="entry name" value="Myb_dom"/>
</dbReference>
<dbReference type="PANTHER" id="PTHR31314:SF113">
    <property type="entry name" value="MYB FAMILY TRANSCRIPTION FACTOR MPH1"/>
    <property type="match status" value="1"/>
</dbReference>
<keyword evidence="7" id="KW-1185">Reference proteome</keyword>
<dbReference type="AlphaFoldDB" id="A0AAD4NY70"/>
<sequence>MNNSDRTRVRNYKKSSAPRLRWTPELHDRFVEAVHNLGGKTKATPKRIMQMMAVKGLNISHIKSHLQMYRSMKKSMDSDEFLAIQNYKQKESEYITLFSPLR</sequence>
<reference evidence="6 7" key="1">
    <citation type="journal article" date="2021" name="Nat. Commun.">
        <title>Incipient diploidization of the medicinal plant Perilla within 10,000 years.</title>
        <authorList>
            <person name="Zhang Y."/>
            <person name="Shen Q."/>
            <person name="Leng L."/>
            <person name="Zhang D."/>
            <person name="Chen S."/>
            <person name="Shi Y."/>
            <person name="Ning Z."/>
            <person name="Chen S."/>
        </authorList>
    </citation>
    <scope>NUCLEOTIDE SEQUENCE [LARGE SCALE GENOMIC DNA]</scope>
    <source>
        <strain evidence="7">cv. PC099</strain>
    </source>
</reference>
<proteinExistence type="predicted"/>
<dbReference type="InterPro" id="IPR001005">
    <property type="entry name" value="SANT/Myb"/>
</dbReference>
<dbReference type="GO" id="GO:0005634">
    <property type="term" value="C:nucleus"/>
    <property type="evidence" value="ECO:0007669"/>
    <property type="project" value="UniProtKB-SubCell"/>
</dbReference>
<dbReference type="Pfam" id="PF00249">
    <property type="entry name" value="Myb_DNA-binding"/>
    <property type="match status" value="1"/>
</dbReference>
<name>A0AAD4NY70_PERFH</name>